<name>A0A6V7HN47_9HYME</name>
<feature type="non-terminal residue" evidence="1">
    <location>
        <position position="82"/>
    </location>
</feature>
<protein>
    <submittedName>
        <fullName evidence="1">Uncharacterized protein</fullName>
    </submittedName>
</protein>
<proteinExistence type="predicted"/>
<organism evidence="1 2">
    <name type="scientific">Heterotrigona itama</name>
    <dbReference type="NCBI Taxonomy" id="395501"/>
    <lineage>
        <taxon>Eukaryota</taxon>
        <taxon>Metazoa</taxon>
        <taxon>Ecdysozoa</taxon>
        <taxon>Arthropoda</taxon>
        <taxon>Hexapoda</taxon>
        <taxon>Insecta</taxon>
        <taxon>Pterygota</taxon>
        <taxon>Neoptera</taxon>
        <taxon>Endopterygota</taxon>
        <taxon>Hymenoptera</taxon>
        <taxon>Apocrita</taxon>
        <taxon>Aculeata</taxon>
        <taxon>Apoidea</taxon>
        <taxon>Anthophila</taxon>
        <taxon>Apidae</taxon>
        <taxon>Heterotrigona</taxon>
    </lineage>
</organism>
<evidence type="ECO:0000313" key="1">
    <source>
        <dbReference type="EMBL" id="CAD1480797.1"/>
    </source>
</evidence>
<accession>A0A6V7HN47</accession>
<evidence type="ECO:0000313" key="2">
    <source>
        <dbReference type="Proteomes" id="UP000752696"/>
    </source>
</evidence>
<gene>
    <name evidence="1" type="ORF">MHI_LOCUS962813</name>
</gene>
<dbReference type="Proteomes" id="UP000752696">
    <property type="component" value="Unassembled WGS sequence"/>
</dbReference>
<dbReference type="EMBL" id="CAJDYZ010012745">
    <property type="protein sequence ID" value="CAD1480797.1"/>
    <property type="molecule type" value="Genomic_DNA"/>
</dbReference>
<comment type="caution">
    <text evidence="1">The sequence shown here is derived from an EMBL/GenBank/DDBJ whole genome shotgun (WGS) entry which is preliminary data.</text>
</comment>
<reference evidence="1" key="1">
    <citation type="submission" date="2020-07" db="EMBL/GenBank/DDBJ databases">
        <authorList>
            <person name="Nazaruddin N."/>
        </authorList>
    </citation>
    <scope>NUCLEOTIDE SEQUENCE</scope>
</reference>
<keyword evidence="2" id="KW-1185">Reference proteome</keyword>
<sequence>MINPQDQVHVIQLHEGERFEARSVDVDKYTIAESGTGNLKSPNNKHSSTARSWKFISNILWPCSTPPPTPETYGILSTKGIK</sequence>
<dbReference type="AlphaFoldDB" id="A0A6V7HN47"/>